<dbReference type="AlphaFoldDB" id="A0AAE7TN93"/>
<dbReference type="Pfam" id="PF06996">
    <property type="entry name" value="T6SS_TssG"/>
    <property type="match status" value="1"/>
</dbReference>
<evidence type="ECO:0000313" key="1">
    <source>
        <dbReference type="EMBL" id="QPH85554.1"/>
    </source>
</evidence>
<gene>
    <name evidence="1" type="ORF">CVT17_00505</name>
</gene>
<reference evidence="1 2" key="1">
    <citation type="journal article" date="2018" name="Emerg. Microbes Infect.">
        <title>Genomic analysis of oral Campylobacter concisus strains identified a potential bacterial molecular marker associated with active Crohn's disease.</title>
        <authorList>
            <person name="Liu F."/>
            <person name="Ma R."/>
            <person name="Tay C.Y.A."/>
            <person name="Octavia S."/>
            <person name="Lan R."/>
            <person name="Chung H.K.L."/>
            <person name="Riordan S.M."/>
            <person name="Grimm M.C."/>
            <person name="Leong R.W."/>
            <person name="Tanaka M.M."/>
            <person name="Connor S."/>
            <person name="Zhang L."/>
        </authorList>
    </citation>
    <scope>NUCLEOTIDE SEQUENCE [LARGE SCALE GENOMIC DNA]</scope>
    <source>
        <strain evidence="1 2">P27CDO-S2</strain>
    </source>
</reference>
<dbReference type="EMBL" id="CP049272">
    <property type="protein sequence ID" value="QPH85554.1"/>
    <property type="molecule type" value="Genomic_DNA"/>
</dbReference>
<accession>A0AAE7TN93</accession>
<dbReference type="RefSeq" id="WP_196373569.1">
    <property type="nucleotide sequence ID" value="NZ_CP049272.1"/>
</dbReference>
<name>A0AAE7TN93_9BACT</name>
<proteinExistence type="predicted"/>
<protein>
    <submittedName>
        <fullName evidence="1">Type VI secretion system baseplate subunit TssG</fullName>
    </submittedName>
</protein>
<evidence type="ECO:0000313" key="2">
    <source>
        <dbReference type="Proteomes" id="UP000594513"/>
    </source>
</evidence>
<dbReference type="InterPro" id="IPR010732">
    <property type="entry name" value="T6SS_TssG-like"/>
</dbReference>
<dbReference type="Proteomes" id="UP000594513">
    <property type="component" value="Chromosome"/>
</dbReference>
<sequence length="110" mass="12892">MNKELNQASFFKLVKNCLKHHDRRDIFLKNSPSFAYPINELESLNKEDAVKIVVNFMGLLGSGSHLTSYILEKISKSSDNNFEKFFDFFDNYLLWLFFDSISLKKLCKIL</sequence>
<organism evidence="1 2">
    <name type="scientific">Campylobacter concisus</name>
    <dbReference type="NCBI Taxonomy" id="199"/>
    <lineage>
        <taxon>Bacteria</taxon>
        <taxon>Pseudomonadati</taxon>
        <taxon>Campylobacterota</taxon>
        <taxon>Epsilonproteobacteria</taxon>
        <taxon>Campylobacterales</taxon>
        <taxon>Campylobacteraceae</taxon>
        <taxon>Campylobacter</taxon>
    </lineage>
</organism>